<keyword evidence="2" id="KW-0812">Transmembrane</keyword>
<feature type="transmembrane region" description="Helical" evidence="2">
    <location>
        <begin position="155"/>
        <end position="176"/>
    </location>
</feature>
<keyword evidence="4" id="KW-1185">Reference proteome</keyword>
<evidence type="ECO:0000256" key="1">
    <source>
        <dbReference type="SAM" id="MobiDB-lite"/>
    </source>
</evidence>
<keyword evidence="2" id="KW-1133">Transmembrane helix</keyword>
<accession>A0A9Q3I4V1</accession>
<dbReference type="Proteomes" id="UP000765509">
    <property type="component" value="Unassembled WGS sequence"/>
</dbReference>
<dbReference type="AlphaFoldDB" id="A0A9Q3I4V1"/>
<protein>
    <submittedName>
        <fullName evidence="3">Uncharacterized protein</fullName>
    </submittedName>
</protein>
<feature type="region of interest" description="Disordered" evidence="1">
    <location>
        <begin position="223"/>
        <end position="243"/>
    </location>
</feature>
<feature type="compositionally biased region" description="Polar residues" evidence="1">
    <location>
        <begin position="231"/>
        <end position="240"/>
    </location>
</feature>
<proteinExistence type="predicted"/>
<evidence type="ECO:0000256" key="2">
    <source>
        <dbReference type="SAM" id="Phobius"/>
    </source>
</evidence>
<gene>
    <name evidence="3" type="ORF">O181_066180</name>
</gene>
<dbReference type="EMBL" id="AVOT02032682">
    <property type="protein sequence ID" value="MBW0526465.1"/>
    <property type="molecule type" value="Genomic_DNA"/>
</dbReference>
<reference evidence="3" key="1">
    <citation type="submission" date="2021-03" db="EMBL/GenBank/DDBJ databases">
        <title>Draft genome sequence of rust myrtle Austropuccinia psidii MF-1, a brazilian biotype.</title>
        <authorList>
            <person name="Quecine M.C."/>
            <person name="Pachon D.M.R."/>
            <person name="Bonatelli M.L."/>
            <person name="Correr F.H."/>
            <person name="Franceschini L.M."/>
            <person name="Leite T.F."/>
            <person name="Margarido G.R.A."/>
            <person name="Almeida C.A."/>
            <person name="Ferrarezi J.A."/>
            <person name="Labate C.A."/>
        </authorList>
    </citation>
    <scope>NUCLEOTIDE SEQUENCE</scope>
    <source>
        <strain evidence="3">MF-1</strain>
    </source>
</reference>
<keyword evidence="2" id="KW-0472">Membrane</keyword>
<comment type="caution">
    <text evidence="3">The sequence shown here is derived from an EMBL/GenBank/DDBJ whole genome shotgun (WGS) entry which is preliminary data.</text>
</comment>
<name>A0A9Q3I4V1_9BASI</name>
<evidence type="ECO:0000313" key="4">
    <source>
        <dbReference type="Proteomes" id="UP000765509"/>
    </source>
</evidence>
<sequence>MLVCCATNPNTQDNLVRTPLLSTTMRSFPRGNEFPDPKLADGNTSGQLALCPQVLICPFLLQGHHPMVTSLLDWSEVIIWPMKRGNGERKLELGLIVTMSCHPWDSNAKNKPTKSPATRDPGSFELTLPPNTMSHLLQARVHPPNHLRMFQPVRLNLRCLNTIIGGTFCLLIFFFYCFPVPNFPSPLLQPSPACPATPCLFIIIDDTPIGSPPPSTPTVVPATEIPPIAPKNSTPSSPHSHNGAHQEFINLKPTLLIPQEIFHDSINRILLENC</sequence>
<evidence type="ECO:0000313" key="3">
    <source>
        <dbReference type="EMBL" id="MBW0526465.1"/>
    </source>
</evidence>
<organism evidence="3 4">
    <name type="scientific">Austropuccinia psidii MF-1</name>
    <dbReference type="NCBI Taxonomy" id="1389203"/>
    <lineage>
        <taxon>Eukaryota</taxon>
        <taxon>Fungi</taxon>
        <taxon>Dikarya</taxon>
        <taxon>Basidiomycota</taxon>
        <taxon>Pucciniomycotina</taxon>
        <taxon>Pucciniomycetes</taxon>
        <taxon>Pucciniales</taxon>
        <taxon>Sphaerophragmiaceae</taxon>
        <taxon>Austropuccinia</taxon>
    </lineage>
</organism>